<reference evidence="1 2" key="1">
    <citation type="submission" date="2019-04" db="EMBL/GenBank/DDBJ databases">
        <title>An improved genome assembly and genetic linkage map for asparagus bean, Vigna unguiculata ssp. sesquipedialis.</title>
        <authorList>
            <person name="Xia Q."/>
            <person name="Zhang R."/>
            <person name="Dong Y."/>
        </authorList>
    </citation>
    <scope>NUCLEOTIDE SEQUENCE [LARGE SCALE GENOMIC DNA]</scope>
    <source>
        <tissue evidence="1">Leaf</tissue>
    </source>
</reference>
<name>A0A4D6LPX2_VIGUN</name>
<accession>A0A4D6LPX2</accession>
<proteinExistence type="predicted"/>
<evidence type="ECO:0000313" key="1">
    <source>
        <dbReference type="EMBL" id="QCD90196.1"/>
    </source>
</evidence>
<protein>
    <submittedName>
        <fullName evidence="1">Uncharacterized protein</fullName>
    </submittedName>
</protein>
<dbReference type="AlphaFoldDB" id="A0A4D6LPX2"/>
<dbReference type="EMBL" id="CP039348">
    <property type="protein sequence ID" value="QCD90196.1"/>
    <property type="molecule type" value="Genomic_DNA"/>
</dbReference>
<keyword evidence="2" id="KW-1185">Reference proteome</keyword>
<evidence type="ECO:0000313" key="2">
    <source>
        <dbReference type="Proteomes" id="UP000501690"/>
    </source>
</evidence>
<dbReference type="Proteomes" id="UP000501690">
    <property type="component" value="Linkage Group LG4"/>
</dbReference>
<gene>
    <name evidence="1" type="ORF">DEO72_LG4g1151</name>
</gene>
<organism evidence="1 2">
    <name type="scientific">Vigna unguiculata</name>
    <name type="common">Cowpea</name>
    <dbReference type="NCBI Taxonomy" id="3917"/>
    <lineage>
        <taxon>Eukaryota</taxon>
        <taxon>Viridiplantae</taxon>
        <taxon>Streptophyta</taxon>
        <taxon>Embryophyta</taxon>
        <taxon>Tracheophyta</taxon>
        <taxon>Spermatophyta</taxon>
        <taxon>Magnoliopsida</taxon>
        <taxon>eudicotyledons</taxon>
        <taxon>Gunneridae</taxon>
        <taxon>Pentapetalae</taxon>
        <taxon>rosids</taxon>
        <taxon>fabids</taxon>
        <taxon>Fabales</taxon>
        <taxon>Fabaceae</taxon>
        <taxon>Papilionoideae</taxon>
        <taxon>50 kb inversion clade</taxon>
        <taxon>NPAAA clade</taxon>
        <taxon>indigoferoid/millettioid clade</taxon>
        <taxon>Phaseoleae</taxon>
        <taxon>Vigna</taxon>
    </lineage>
</organism>
<sequence>MIVARHWNKAFTVVDNYLGGKRTNLSSAVVLCCGCCSVDVSETRQPCADSDGRGSDKEQSAWERVSWEATRWAKACVCANRERVCVGYGVGSG</sequence>